<comment type="caution">
    <text evidence="2">The sequence shown here is derived from an EMBL/GenBank/DDBJ whole genome shotgun (WGS) entry which is preliminary data.</text>
</comment>
<dbReference type="Gene3D" id="2.40.70.10">
    <property type="entry name" value="Acid Proteases"/>
    <property type="match status" value="1"/>
</dbReference>
<dbReference type="InterPro" id="IPR021109">
    <property type="entry name" value="Peptidase_aspartic_dom_sf"/>
</dbReference>
<protein>
    <recommendedName>
        <fullName evidence="1">Peptidase A1 domain-containing protein</fullName>
    </recommendedName>
</protein>
<dbReference type="AlphaFoldDB" id="A0A7J6P9N1"/>
<dbReference type="SUPFAM" id="SSF50630">
    <property type="entry name" value="Acid proteases"/>
    <property type="match status" value="1"/>
</dbReference>
<evidence type="ECO:0000259" key="1">
    <source>
        <dbReference type="Pfam" id="PF00026"/>
    </source>
</evidence>
<sequence length="325" mass="36611">MAVFLLPALLGGHLSPSLQLNPISLPLTEGRVPLILDGQVLGFDVDSGSARSVAFYGPSYEKKYGEDNPCDDILSRKKRLVIYGDGDFYKYVDHTVTLRIDNRTIRDFKFGLVVKYRFESRLRGIPAPILGISIGRASIPETLLEQLKRREAITTPSYSIHVKEQGPGVCGTLVLDDSDTTLDHSIAFSERMLVEGSLAASLWPLRLFDSLGNQLEDRRTSGKAKPALVDTGATSLYIPRKDFQKILDVTWETMRKQETSFGIEKSKQLLCDDRWVRMVRKEALPYLPTLAYRIGELPYTIDIRIEPKHYVHSCEALCCQNGYRP</sequence>
<dbReference type="Proteomes" id="UP000541610">
    <property type="component" value="Unassembled WGS sequence"/>
</dbReference>
<dbReference type="GO" id="GO:0006508">
    <property type="term" value="P:proteolysis"/>
    <property type="evidence" value="ECO:0007669"/>
    <property type="project" value="InterPro"/>
</dbReference>
<proteinExistence type="predicted"/>
<accession>A0A7J6P9N1</accession>
<feature type="domain" description="Peptidase A1" evidence="1">
    <location>
        <begin position="81"/>
        <end position="257"/>
    </location>
</feature>
<evidence type="ECO:0000313" key="3">
    <source>
        <dbReference type="Proteomes" id="UP000541610"/>
    </source>
</evidence>
<gene>
    <name evidence="2" type="ORF">FOZ60_012665</name>
</gene>
<evidence type="ECO:0000313" key="2">
    <source>
        <dbReference type="EMBL" id="KAF4692762.1"/>
    </source>
</evidence>
<name>A0A7J6P9N1_PEROL</name>
<dbReference type="InterPro" id="IPR001969">
    <property type="entry name" value="Aspartic_peptidase_AS"/>
</dbReference>
<dbReference type="InterPro" id="IPR033121">
    <property type="entry name" value="PEPTIDASE_A1"/>
</dbReference>
<organism evidence="2 3">
    <name type="scientific">Perkinsus olseni</name>
    <name type="common">Perkinsus atlanticus</name>
    <dbReference type="NCBI Taxonomy" id="32597"/>
    <lineage>
        <taxon>Eukaryota</taxon>
        <taxon>Sar</taxon>
        <taxon>Alveolata</taxon>
        <taxon>Perkinsozoa</taxon>
        <taxon>Perkinsea</taxon>
        <taxon>Perkinsida</taxon>
        <taxon>Perkinsidae</taxon>
        <taxon>Perkinsus</taxon>
    </lineage>
</organism>
<dbReference type="GO" id="GO:0004190">
    <property type="term" value="F:aspartic-type endopeptidase activity"/>
    <property type="evidence" value="ECO:0007669"/>
    <property type="project" value="InterPro"/>
</dbReference>
<dbReference type="PROSITE" id="PS00141">
    <property type="entry name" value="ASP_PROTEASE"/>
    <property type="match status" value="1"/>
</dbReference>
<dbReference type="Pfam" id="PF00026">
    <property type="entry name" value="Asp"/>
    <property type="match status" value="1"/>
</dbReference>
<reference evidence="2 3" key="1">
    <citation type="submission" date="2020-04" db="EMBL/GenBank/DDBJ databases">
        <title>Perkinsus olseni comparative genomics.</title>
        <authorList>
            <person name="Bogema D.R."/>
        </authorList>
    </citation>
    <scope>NUCLEOTIDE SEQUENCE [LARGE SCALE GENOMIC DNA]</scope>
    <source>
        <strain evidence="2">00978-12</strain>
    </source>
</reference>
<dbReference type="EMBL" id="JABANP010000055">
    <property type="protein sequence ID" value="KAF4692762.1"/>
    <property type="molecule type" value="Genomic_DNA"/>
</dbReference>